<dbReference type="OMA" id="YISDHRH"/>
<reference evidence="2 3" key="1">
    <citation type="submission" date="2018-11" db="EMBL/GenBank/DDBJ databases">
        <authorList>
            <consortium name="Pathogen Informatics"/>
        </authorList>
    </citation>
    <scope>NUCLEOTIDE SEQUENCE [LARGE SCALE GENOMIC DNA]</scope>
</reference>
<dbReference type="GO" id="GO:0006629">
    <property type="term" value="P:lipid metabolic process"/>
    <property type="evidence" value="ECO:0007669"/>
    <property type="project" value="InterPro"/>
</dbReference>
<dbReference type="SUPFAM" id="SSF53474">
    <property type="entry name" value="alpha/beta-Hydrolases"/>
    <property type="match status" value="1"/>
</dbReference>
<feature type="domain" description="Fungal lipase-type" evidence="1">
    <location>
        <begin position="112"/>
        <end position="245"/>
    </location>
</feature>
<evidence type="ECO:0000259" key="1">
    <source>
        <dbReference type="Pfam" id="PF01764"/>
    </source>
</evidence>
<dbReference type="OrthoDB" id="438440at2759"/>
<accession>A0A3P7EU55</accession>
<dbReference type="AlphaFoldDB" id="A0A3P7EU55"/>
<sequence>MNKITEADLYLIRLYYRSSENIVINEKLLIGNSLAVYALVPFVPRYDETEAKILLNLTAGAYSTDPEKCVNNTLPKWQKWLICNTKSTICDAFQNFCSLYIIRSDVMKEIIIVFRGTTTTKQLIVEGWQSMRSKKNFFNIGMVNRYFLQALDKTWPNMEPLLMNPLFKSYQVKFTGHSLGGAIASLAATRTVIQRLRTGNQIKLITFGQPRTGDYQFATYHNTYIPFSFRLVHHLDLVPHLPPCEKDANYRNEKNDKSKPCLTGKIGSPYHHGIEIWYPNGMAKDAMYYECLGYPKSEDFRCSNSLTYDFKNYNAYVNDHRHYFDVHLSSYGNRGCTQIQTDLLLSKPSRFAPYINAASQKFQEIKQRISGLLNFFKKDKIS</sequence>
<dbReference type="Proteomes" id="UP000270924">
    <property type="component" value="Unassembled WGS sequence"/>
</dbReference>
<protein>
    <recommendedName>
        <fullName evidence="1">Fungal lipase-type domain-containing protein</fullName>
    </recommendedName>
</protein>
<name>A0A3P7EU55_WUCBA</name>
<dbReference type="InterPro" id="IPR002921">
    <property type="entry name" value="Fungal_lipase-type"/>
</dbReference>
<dbReference type="InParanoid" id="A0A3P7EU55"/>
<evidence type="ECO:0000313" key="3">
    <source>
        <dbReference type="Proteomes" id="UP000270924"/>
    </source>
</evidence>
<dbReference type="CDD" id="cd00519">
    <property type="entry name" value="Lipase_3"/>
    <property type="match status" value="1"/>
</dbReference>
<dbReference type="InterPro" id="IPR029058">
    <property type="entry name" value="AB_hydrolase_fold"/>
</dbReference>
<gene>
    <name evidence="2" type="ORF">WBA_LOCUS10888</name>
</gene>
<dbReference type="EMBL" id="UYWW01012234">
    <property type="protein sequence ID" value="VDM19897.1"/>
    <property type="molecule type" value="Genomic_DNA"/>
</dbReference>
<keyword evidence="3" id="KW-1185">Reference proteome</keyword>
<dbReference type="FunCoup" id="A0A3P7EU55">
    <property type="interactions" value="8"/>
</dbReference>
<organism evidence="2 3">
    <name type="scientific">Wuchereria bancrofti</name>
    <dbReference type="NCBI Taxonomy" id="6293"/>
    <lineage>
        <taxon>Eukaryota</taxon>
        <taxon>Metazoa</taxon>
        <taxon>Ecdysozoa</taxon>
        <taxon>Nematoda</taxon>
        <taxon>Chromadorea</taxon>
        <taxon>Rhabditida</taxon>
        <taxon>Spirurina</taxon>
        <taxon>Spiruromorpha</taxon>
        <taxon>Filarioidea</taxon>
        <taxon>Onchocercidae</taxon>
        <taxon>Wuchereria</taxon>
    </lineage>
</organism>
<dbReference type="PANTHER" id="PTHR45908">
    <property type="entry name" value="PROTEIN CBG11750-RELATED"/>
    <property type="match status" value="1"/>
</dbReference>
<dbReference type="Pfam" id="PF01764">
    <property type="entry name" value="Lipase_3"/>
    <property type="match status" value="1"/>
</dbReference>
<dbReference type="Gene3D" id="3.40.50.1820">
    <property type="entry name" value="alpha/beta hydrolase"/>
    <property type="match status" value="1"/>
</dbReference>
<proteinExistence type="predicted"/>
<dbReference type="PANTHER" id="PTHR45908:SF5">
    <property type="entry name" value="FUNGAL LIPASE-LIKE DOMAIN-CONTAINING PROTEIN"/>
    <property type="match status" value="1"/>
</dbReference>
<evidence type="ECO:0000313" key="2">
    <source>
        <dbReference type="EMBL" id="VDM19897.1"/>
    </source>
</evidence>